<evidence type="ECO:0000313" key="3">
    <source>
        <dbReference type="Proteomes" id="UP001203665"/>
    </source>
</evidence>
<dbReference type="NCBIfam" id="TIGR03725">
    <property type="entry name" value="T6A_YeaZ"/>
    <property type="match status" value="1"/>
</dbReference>
<name>A0ABT0XM78_9BACI</name>
<dbReference type="PANTHER" id="PTHR11735">
    <property type="entry name" value="TRNA N6-ADENOSINE THREONYLCARBAMOYLTRANSFERASE"/>
    <property type="match status" value="1"/>
</dbReference>
<sequence length="238" mass="26082">MRITLAMDTSSYVLGVAVLIDGQVAADVTTHIKKNHSLRLMPAISTVLEELNIEPKQLSTIVAAIGPGSYTGVRIGVTTAKTLAWTLGIPLVGVSSLELMAQQGRYFEGLISPIIDARRHRVYTSLYKNENGEIVQHGEEKLIELNDWLDELVQKDQPVLFTGADVSLHMEVIQEKLGELAHFAPPVMQLPRPAELASLGEKKEPVGDVHSLVPNYLQLSEAEAKWQEAQGTRGKADE</sequence>
<dbReference type="RefSeq" id="WP_251610345.1">
    <property type="nucleotide sequence ID" value="NZ_JAMQJY010000002.1"/>
</dbReference>
<dbReference type="Pfam" id="PF00814">
    <property type="entry name" value="TsaD"/>
    <property type="match status" value="1"/>
</dbReference>
<reference evidence="2" key="1">
    <citation type="submission" date="2022-06" db="EMBL/GenBank/DDBJ databases">
        <title>Alkalicoccobacillus porphyridii sp. nov., isolated from a marine red alga, Porphyridium purpureum and reclassification of Shouchella plakortidis and Shouchella gibsonii as Alkalicoccobacillus plakortidis comb. nov. and Alkalicoccobacillus gibsonii comb. nov.</title>
        <authorList>
            <person name="Kim K.H."/>
            <person name="Lee J.K."/>
            <person name="Han D.M."/>
            <person name="Baek J.H."/>
            <person name="Jeon C.O."/>
        </authorList>
    </citation>
    <scope>NUCLEOTIDE SEQUENCE</scope>
    <source>
        <strain evidence="2">DSM 19153</strain>
    </source>
</reference>
<protein>
    <submittedName>
        <fullName evidence="2">tRNA (Adenosine(37)-N6)-threonylcarbamoyltransferase complex dimerization subunit type 1 TsaB</fullName>
        <ecNumber evidence="2">2.3.1.234</ecNumber>
    </submittedName>
</protein>
<dbReference type="GO" id="GO:0061711">
    <property type="term" value="F:tRNA N(6)-L-threonylcarbamoyladenine synthase activity"/>
    <property type="evidence" value="ECO:0007669"/>
    <property type="project" value="UniProtKB-EC"/>
</dbReference>
<dbReference type="EC" id="2.3.1.234" evidence="2"/>
<accession>A0ABT0XM78</accession>
<dbReference type="SUPFAM" id="SSF53067">
    <property type="entry name" value="Actin-like ATPase domain"/>
    <property type="match status" value="2"/>
</dbReference>
<dbReference type="CDD" id="cd24032">
    <property type="entry name" value="ASKHA_NBD_TsaB"/>
    <property type="match status" value="1"/>
</dbReference>
<comment type="caution">
    <text evidence="2">The sequence shown here is derived from an EMBL/GenBank/DDBJ whole genome shotgun (WGS) entry which is preliminary data.</text>
</comment>
<dbReference type="InterPro" id="IPR043129">
    <property type="entry name" value="ATPase_NBD"/>
</dbReference>
<keyword evidence="2" id="KW-0012">Acyltransferase</keyword>
<dbReference type="Proteomes" id="UP001203665">
    <property type="component" value="Unassembled WGS sequence"/>
</dbReference>
<dbReference type="InterPro" id="IPR000905">
    <property type="entry name" value="Gcp-like_dom"/>
</dbReference>
<feature type="domain" description="Gcp-like" evidence="1">
    <location>
        <begin position="33"/>
        <end position="226"/>
    </location>
</feature>
<dbReference type="PANTHER" id="PTHR11735:SF11">
    <property type="entry name" value="TRNA THREONYLCARBAMOYLADENOSINE BIOSYNTHESIS PROTEIN TSAB"/>
    <property type="match status" value="1"/>
</dbReference>
<evidence type="ECO:0000259" key="1">
    <source>
        <dbReference type="Pfam" id="PF00814"/>
    </source>
</evidence>
<keyword evidence="3" id="KW-1185">Reference proteome</keyword>
<dbReference type="EMBL" id="JAMQJY010000002">
    <property type="protein sequence ID" value="MCM2677016.1"/>
    <property type="molecule type" value="Genomic_DNA"/>
</dbReference>
<keyword evidence="2" id="KW-0808">Transferase</keyword>
<proteinExistence type="predicted"/>
<organism evidence="2 3">
    <name type="scientific">Alkalicoccobacillus plakortidis</name>
    <dbReference type="NCBI Taxonomy" id="444060"/>
    <lineage>
        <taxon>Bacteria</taxon>
        <taxon>Bacillati</taxon>
        <taxon>Bacillota</taxon>
        <taxon>Bacilli</taxon>
        <taxon>Bacillales</taxon>
        <taxon>Bacillaceae</taxon>
        <taxon>Alkalicoccobacillus</taxon>
    </lineage>
</organism>
<dbReference type="InterPro" id="IPR022496">
    <property type="entry name" value="T6A_TsaB"/>
</dbReference>
<evidence type="ECO:0000313" key="2">
    <source>
        <dbReference type="EMBL" id="MCM2677016.1"/>
    </source>
</evidence>
<gene>
    <name evidence="2" type="primary">tsaB</name>
    <name evidence="2" type="ORF">NDM98_17255</name>
</gene>
<dbReference type="Gene3D" id="3.30.420.40">
    <property type="match status" value="2"/>
</dbReference>